<sequence length="120" mass="13688">MKNKFFKRIRYEKQCKHGKGSNKIDKTHNFDSYGNSICTTGPPSIPETLDPILEGFDEEVEYPEAQAQVLRVRRGSDHHVTYWRCLDTVCTTHPLLGVLSFLVRHNSGRRSLSAAARKVV</sequence>
<reference evidence="2" key="1">
    <citation type="journal article" date="2023" name="Nat. Plants">
        <title>Single-cell RNA sequencing provides a high-resolution roadmap for understanding the multicellular compartmentation of specialized metabolism.</title>
        <authorList>
            <person name="Sun S."/>
            <person name="Shen X."/>
            <person name="Li Y."/>
            <person name="Li Y."/>
            <person name="Wang S."/>
            <person name="Li R."/>
            <person name="Zhang H."/>
            <person name="Shen G."/>
            <person name="Guo B."/>
            <person name="Wei J."/>
            <person name="Xu J."/>
            <person name="St-Pierre B."/>
            <person name="Chen S."/>
            <person name="Sun C."/>
        </authorList>
    </citation>
    <scope>NUCLEOTIDE SEQUENCE [LARGE SCALE GENOMIC DNA]</scope>
</reference>
<accession>A0ACC0ADG2</accession>
<dbReference type="Proteomes" id="UP001060085">
    <property type="component" value="Linkage Group LG06"/>
</dbReference>
<comment type="caution">
    <text evidence="1">The sequence shown here is derived from an EMBL/GenBank/DDBJ whole genome shotgun (WGS) entry which is preliminary data.</text>
</comment>
<proteinExistence type="predicted"/>
<gene>
    <name evidence="1" type="ORF">M9H77_27203</name>
</gene>
<protein>
    <submittedName>
        <fullName evidence="1">Uncharacterized protein</fullName>
    </submittedName>
</protein>
<evidence type="ECO:0000313" key="2">
    <source>
        <dbReference type="Proteomes" id="UP001060085"/>
    </source>
</evidence>
<evidence type="ECO:0000313" key="1">
    <source>
        <dbReference type="EMBL" id="KAI5658410.1"/>
    </source>
</evidence>
<dbReference type="EMBL" id="CM044706">
    <property type="protein sequence ID" value="KAI5658410.1"/>
    <property type="molecule type" value="Genomic_DNA"/>
</dbReference>
<organism evidence="1 2">
    <name type="scientific">Catharanthus roseus</name>
    <name type="common">Madagascar periwinkle</name>
    <name type="synonym">Vinca rosea</name>
    <dbReference type="NCBI Taxonomy" id="4058"/>
    <lineage>
        <taxon>Eukaryota</taxon>
        <taxon>Viridiplantae</taxon>
        <taxon>Streptophyta</taxon>
        <taxon>Embryophyta</taxon>
        <taxon>Tracheophyta</taxon>
        <taxon>Spermatophyta</taxon>
        <taxon>Magnoliopsida</taxon>
        <taxon>eudicotyledons</taxon>
        <taxon>Gunneridae</taxon>
        <taxon>Pentapetalae</taxon>
        <taxon>asterids</taxon>
        <taxon>lamiids</taxon>
        <taxon>Gentianales</taxon>
        <taxon>Apocynaceae</taxon>
        <taxon>Rauvolfioideae</taxon>
        <taxon>Vinceae</taxon>
        <taxon>Catharanthinae</taxon>
        <taxon>Catharanthus</taxon>
    </lineage>
</organism>
<keyword evidence="2" id="KW-1185">Reference proteome</keyword>
<name>A0ACC0ADG2_CATRO</name>